<comment type="caution">
    <text evidence="3">The sequence shown here is derived from an EMBL/GenBank/DDBJ whole genome shotgun (WGS) entry which is preliminary data.</text>
</comment>
<reference evidence="3 4" key="1">
    <citation type="submission" date="2019-06" db="EMBL/GenBank/DDBJ databases">
        <title>Sorghum-associated microbial communities from plants grown in Nebraska, USA.</title>
        <authorList>
            <person name="Schachtman D."/>
        </authorList>
    </citation>
    <scope>NUCLEOTIDE SEQUENCE [LARGE SCALE GENOMIC DNA]</scope>
    <source>
        <strain evidence="3 4">1225</strain>
    </source>
</reference>
<dbReference type="RefSeq" id="WP_145632963.1">
    <property type="nucleotide sequence ID" value="NZ_VIWP01000001.1"/>
</dbReference>
<dbReference type="Gene3D" id="2.60.120.1440">
    <property type="match status" value="1"/>
</dbReference>
<dbReference type="OrthoDB" id="9798846at2"/>
<dbReference type="InterPro" id="IPR032623">
    <property type="entry name" value="FecR_N"/>
</dbReference>
<keyword evidence="4" id="KW-1185">Reference proteome</keyword>
<evidence type="ECO:0000259" key="1">
    <source>
        <dbReference type="Pfam" id="PF04773"/>
    </source>
</evidence>
<dbReference type="Pfam" id="PF16220">
    <property type="entry name" value="DUF4880"/>
    <property type="match status" value="1"/>
</dbReference>
<gene>
    <name evidence="3" type="ORF">FHW37_101876</name>
</gene>
<dbReference type="PIRSF" id="PIRSF018266">
    <property type="entry name" value="FecR"/>
    <property type="match status" value="1"/>
</dbReference>
<evidence type="ECO:0000313" key="4">
    <source>
        <dbReference type="Proteomes" id="UP000320653"/>
    </source>
</evidence>
<dbReference type="Proteomes" id="UP000320653">
    <property type="component" value="Unassembled WGS sequence"/>
</dbReference>
<organism evidence="3 4">
    <name type="scientific">Neorhizobium alkalisoli</name>
    <dbReference type="NCBI Taxonomy" id="528178"/>
    <lineage>
        <taxon>Bacteria</taxon>
        <taxon>Pseudomonadati</taxon>
        <taxon>Pseudomonadota</taxon>
        <taxon>Alphaproteobacteria</taxon>
        <taxon>Hyphomicrobiales</taxon>
        <taxon>Rhizobiaceae</taxon>
        <taxon>Rhizobium/Agrobacterium group</taxon>
        <taxon>Neorhizobium</taxon>
    </lineage>
</organism>
<dbReference type="AlphaFoldDB" id="A0A561R8Y4"/>
<dbReference type="InterPro" id="IPR012373">
    <property type="entry name" value="Ferrdict_sens_TM"/>
</dbReference>
<sequence length="311" mass="33863">MNEPSNRDHDTETSGRTREAAAWFALLLDENTPQPEYERFRTWLLADERNAEAYARIEQLWSHAAFEPSDADKAPSRRGFLKLTSGIVLLAGAGGTAWTIATRPDFSTGTGEILNTVLADGSRVELGAASAISVDFSSSLRRIILRSGEAYFSVAADSARPFRVEAGSLAATALGTAYSVSIAPERTSVAVTEHHVRVEAGGRSIDLQQGDAIDWQDGMLGSVAKGDAENRVRWRDRQLIFLARPLGEVIAEVNRWRKGRLVIADRTLAARKVTAILDVNDIDGIDATLEQGLPVSLQNYTSLLTIVTARK</sequence>
<dbReference type="EMBL" id="VIWP01000001">
    <property type="protein sequence ID" value="TWF59070.1"/>
    <property type="molecule type" value="Genomic_DNA"/>
</dbReference>
<evidence type="ECO:0000259" key="2">
    <source>
        <dbReference type="Pfam" id="PF16220"/>
    </source>
</evidence>
<proteinExistence type="predicted"/>
<feature type="domain" description="FecR N-terminal" evidence="2">
    <location>
        <begin position="18"/>
        <end position="60"/>
    </location>
</feature>
<dbReference type="InterPro" id="IPR006860">
    <property type="entry name" value="FecR"/>
</dbReference>
<name>A0A561R8Y4_9HYPH</name>
<dbReference type="PANTHER" id="PTHR30273">
    <property type="entry name" value="PERIPLASMIC SIGNAL SENSOR AND SIGMA FACTOR ACTIVATOR FECR-RELATED"/>
    <property type="match status" value="1"/>
</dbReference>
<protein>
    <submittedName>
        <fullName evidence="3">FecR family protein</fullName>
    </submittedName>
</protein>
<dbReference type="GO" id="GO:0016989">
    <property type="term" value="F:sigma factor antagonist activity"/>
    <property type="evidence" value="ECO:0007669"/>
    <property type="project" value="TreeGrafter"/>
</dbReference>
<dbReference type="PANTHER" id="PTHR30273:SF2">
    <property type="entry name" value="PROTEIN FECR"/>
    <property type="match status" value="1"/>
</dbReference>
<accession>A0A561R8Y4</accession>
<feature type="domain" description="FecR protein" evidence="1">
    <location>
        <begin position="106"/>
        <end position="196"/>
    </location>
</feature>
<evidence type="ECO:0000313" key="3">
    <source>
        <dbReference type="EMBL" id="TWF59070.1"/>
    </source>
</evidence>
<dbReference type="Pfam" id="PF04773">
    <property type="entry name" value="FecR"/>
    <property type="match status" value="1"/>
</dbReference>